<evidence type="ECO:0000256" key="4">
    <source>
        <dbReference type="ARBA" id="ARBA00023187"/>
    </source>
</evidence>
<evidence type="ECO:0000313" key="10">
    <source>
        <dbReference type="Proteomes" id="UP000247498"/>
    </source>
</evidence>
<reference evidence="9 10" key="1">
    <citation type="journal article" date="2018" name="Sci. Rep.">
        <title>Raphidocelis subcapitata (=Pseudokirchneriella subcapitata) provides an insight into genome evolution and environmental adaptations in the Sphaeropleales.</title>
        <authorList>
            <person name="Suzuki S."/>
            <person name="Yamaguchi H."/>
            <person name="Nakajima N."/>
            <person name="Kawachi M."/>
        </authorList>
    </citation>
    <scope>NUCLEOTIDE SEQUENCE [LARGE SCALE GENOMIC DNA]</scope>
    <source>
        <strain evidence="9 10">NIES-35</strain>
    </source>
</reference>
<evidence type="ECO:0000256" key="2">
    <source>
        <dbReference type="ARBA" id="ARBA00022664"/>
    </source>
</evidence>
<evidence type="ECO:0000313" key="9">
    <source>
        <dbReference type="EMBL" id="GBF97322.1"/>
    </source>
</evidence>
<comment type="subcellular location">
    <subcellularLocation>
        <location evidence="1">Nucleus</location>
    </subcellularLocation>
</comment>
<proteinExistence type="predicted"/>
<name>A0A2V0PED2_9CHLO</name>
<dbReference type="FunFam" id="3.30.70.330:FF:000604">
    <property type="entry name" value="Splicing factor 3B, subunit 6"/>
    <property type="match status" value="1"/>
</dbReference>
<dbReference type="GO" id="GO:0005634">
    <property type="term" value="C:nucleus"/>
    <property type="evidence" value="ECO:0007669"/>
    <property type="project" value="UniProtKB-SubCell"/>
</dbReference>
<protein>
    <submittedName>
        <fullName evidence="9">Splicing factor 3B subunit 6</fullName>
    </submittedName>
</protein>
<feature type="region of interest" description="Disordered" evidence="7">
    <location>
        <begin position="99"/>
        <end position="147"/>
    </location>
</feature>
<dbReference type="OrthoDB" id="275748at2759"/>
<dbReference type="InterPro" id="IPR012677">
    <property type="entry name" value="Nucleotide-bd_a/b_plait_sf"/>
</dbReference>
<dbReference type="FunCoup" id="A0A2V0PED2">
    <property type="interactions" value="1945"/>
</dbReference>
<dbReference type="InterPro" id="IPR051106">
    <property type="entry name" value="RNA-bind/splicing_reg"/>
</dbReference>
<dbReference type="GO" id="GO:0003723">
    <property type="term" value="F:RNA binding"/>
    <property type="evidence" value="ECO:0007669"/>
    <property type="project" value="UniProtKB-UniRule"/>
</dbReference>
<dbReference type="InterPro" id="IPR000504">
    <property type="entry name" value="RRM_dom"/>
</dbReference>
<feature type="compositionally biased region" description="Basic and acidic residues" evidence="7">
    <location>
        <begin position="108"/>
        <end position="124"/>
    </location>
</feature>
<keyword evidence="5" id="KW-0539">Nucleus</keyword>
<dbReference type="Gene3D" id="3.30.70.330">
    <property type="match status" value="1"/>
</dbReference>
<evidence type="ECO:0000256" key="1">
    <source>
        <dbReference type="ARBA" id="ARBA00004123"/>
    </source>
</evidence>
<dbReference type="PROSITE" id="PS50102">
    <property type="entry name" value="RRM"/>
    <property type="match status" value="1"/>
</dbReference>
<feature type="domain" description="RRM" evidence="8">
    <location>
        <begin position="18"/>
        <end position="93"/>
    </location>
</feature>
<keyword evidence="10" id="KW-1185">Reference proteome</keyword>
<keyword evidence="3 6" id="KW-0694">RNA-binding</keyword>
<evidence type="ECO:0000256" key="7">
    <source>
        <dbReference type="SAM" id="MobiDB-lite"/>
    </source>
</evidence>
<dbReference type="InParanoid" id="A0A2V0PED2"/>
<sequence length="147" mass="15993">MAAAAARKQARLPPEVNRILYVRNLPFNISSEEMYEIFGRYGAIRQIRVGTNKDTRGTAYVVFEDIHDAKQACDHLSGFNVQNRYLIVLYYNPVKHNKKSSLKDEEEQLRRMQEKHGVDGEQHARGGGGGDGGCGGGGGGGGGGGAR</sequence>
<dbReference type="InterPro" id="IPR034150">
    <property type="entry name" value="SF3B6_RRM"/>
</dbReference>
<comment type="caution">
    <text evidence="9">The sequence shown here is derived from an EMBL/GenBank/DDBJ whole genome shotgun (WGS) entry which is preliminary data.</text>
</comment>
<gene>
    <name evidence="9" type="ORF">Rsub_10013</name>
</gene>
<dbReference type="PANTHER" id="PTHR48028">
    <property type="entry name" value="GLYCINE-RICH RNA-BINDING PROTEIN RZ1A"/>
    <property type="match status" value="1"/>
</dbReference>
<dbReference type="InterPro" id="IPR035979">
    <property type="entry name" value="RBD_domain_sf"/>
</dbReference>
<evidence type="ECO:0000256" key="5">
    <source>
        <dbReference type="ARBA" id="ARBA00023242"/>
    </source>
</evidence>
<dbReference type="Pfam" id="PF00076">
    <property type="entry name" value="RRM_1"/>
    <property type="match status" value="1"/>
</dbReference>
<dbReference type="CDD" id="cd12241">
    <property type="entry name" value="RRM_SF3B14"/>
    <property type="match status" value="1"/>
</dbReference>
<evidence type="ECO:0000256" key="3">
    <source>
        <dbReference type="ARBA" id="ARBA00022884"/>
    </source>
</evidence>
<dbReference type="STRING" id="307507.A0A2V0PED2"/>
<dbReference type="SUPFAM" id="SSF54928">
    <property type="entry name" value="RNA-binding domain, RBD"/>
    <property type="match status" value="1"/>
</dbReference>
<dbReference type="GO" id="GO:0008380">
    <property type="term" value="P:RNA splicing"/>
    <property type="evidence" value="ECO:0007669"/>
    <property type="project" value="UniProtKB-KW"/>
</dbReference>
<evidence type="ECO:0000259" key="8">
    <source>
        <dbReference type="PROSITE" id="PS50102"/>
    </source>
</evidence>
<evidence type="ECO:0000256" key="6">
    <source>
        <dbReference type="PROSITE-ProRule" id="PRU00176"/>
    </source>
</evidence>
<dbReference type="SMART" id="SM00360">
    <property type="entry name" value="RRM"/>
    <property type="match status" value="1"/>
</dbReference>
<keyword evidence="4" id="KW-0508">mRNA splicing</keyword>
<keyword evidence="2" id="KW-0507">mRNA processing</keyword>
<dbReference type="GO" id="GO:0006397">
    <property type="term" value="P:mRNA processing"/>
    <property type="evidence" value="ECO:0007669"/>
    <property type="project" value="UniProtKB-KW"/>
</dbReference>
<dbReference type="PANTHER" id="PTHR48028:SF4">
    <property type="entry name" value="SC35-LIKE SPLICING FACTOR"/>
    <property type="match status" value="1"/>
</dbReference>
<feature type="compositionally biased region" description="Gly residues" evidence="7">
    <location>
        <begin position="125"/>
        <end position="147"/>
    </location>
</feature>
<dbReference type="AlphaFoldDB" id="A0A2V0PED2"/>
<accession>A0A2V0PED2</accession>
<organism evidence="9 10">
    <name type="scientific">Raphidocelis subcapitata</name>
    <dbReference type="NCBI Taxonomy" id="307507"/>
    <lineage>
        <taxon>Eukaryota</taxon>
        <taxon>Viridiplantae</taxon>
        <taxon>Chlorophyta</taxon>
        <taxon>core chlorophytes</taxon>
        <taxon>Chlorophyceae</taxon>
        <taxon>CS clade</taxon>
        <taxon>Sphaeropleales</taxon>
        <taxon>Selenastraceae</taxon>
        <taxon>Raphidocelis</taxon>
    </lineage>
</organism>
<dbReference type="EMBL" id="BDRX01000096">
    <property type="protein sequence ID" value="GBF97322.1"/>
    <property type="molecule type" value="Genomic_DNA"/>
</dbReference>
<dbReference type="Proteomes" id="UP000247498">
    <property type="component" value="Unassembled WGS sequence"/>
</dbReference>